<dbReference type="Gene3D" id="1.10.10.10">
    <property type="entry name" value="Winged helix-like DNA-binding domain superfamily/Winged helix DNA-binding domain"/>
    <property type="match status" value="1"/>
</dbReference>
<gene>
    <name evidence="7" type="primary">cmpR_2</name>
    <name evidence="7" type="ORF">BN961_02574</name>
</gene>
<dbReference type="InterPro" id="IPR000847">
    <property type="entry name" value="LysR_HTH_N"/>
</dbReference>
<protein>
    <submittedName>
        <fullName evidence="7">HTH-type transcriptional activator CmpR</fullName>
    </submittedName>
</protein>
<accession>A0A090N7V6</accession>
<comment type="caution">
    <text evidence="7">The sequence shown here is derived from an EMBL/GenBank/DDBJ whole genome shotgun (WGS) entry which is preliminary data.</text>
</comment>
<dbReference type="OrthoDB" id="9789254at2"/>
<dbReference type="AlphaFoldDB" id="A0A090N7V6"/>
<dbReference type="Pfam" id="PF03466">
    <property type="entry name" value="LysR_substrate"/>
    <property type="match status" value="1"/>
</dbReference>
<evidence type="ECO:0000259" key="6">
    <source>
        <dbReference type="PROSITE" id="PS50931"/>
    </source>
</evidence>
<keyword evidence="8" id="KW-1185">Reference proteome</keyword>
<evidence type="ECO:0000313" key="8">
    <source>
        <dbReference type="Proteomes" id="UP000035762"/>
    </source>
</evidence>
<feature type="domain" description="HTH lysR-type" evidence="6">
    <location>
        <begin position="4"/>
        <end position="62"/>
    </location>
</feature>
<dbReference type="PANTHER" id="PTHR30346">
    <property type="entry name" value="TRANSCRIPTIONAL DUAL REGULATOR HCAR-RELATED"/>
    <property type="match status" value="1"/>
</dbReference>
<evidence type="ECO:0000256" key="2">
    <source>
        <dbReference type="ARBA" id="ARBA00009437"/>
    </source>
</evidence>
<evidence type="ECO:0000256" key="5">
    <source>
        <dbReference type="ARBA" id="ARBA00023163"/>
    </source>
</evidence>
<dbReference type="PROSITE" id="PS50931">
    <property type="entry name" value="HTH_LYSR"/>
    <property type="match status" value="1"/>
</dbReference>
<dbReference type="SUPFAM" id="SSF53850">
    <property type="entry name" value="Periplasmic binding protein-like II"/>
    <property type="match status" value="1"/>
</dbReference>
<dbReference type="InterPro" id="IPR005119">
    <property type="entry name" value="LysR_subst-bd"/>
</dbReference>
<organism evidence="7 8">
    <name type="scientific">Afipia felis</name>
    <name type="common">Cat scratch disease bacillus</name>
    <dbReference type="NCBI Taxonomy" id="1035"/>
    <lineage>
        <taxon>Bacteria</taxon>
        <taxon>Pseudomonadati</taxon>
        <taxon>Pseudomonadota</taxon>
        <taxon>Alphaproteobacteria</taxon>
        <taxon>Hyphomicrobiales</taxon>
        <taxon>Nitrobacteraceae</taxon>
        <taxon>Afipia</taxon>
    </lineage>
</organism>
<dbReference type="PANTHER" id="PTHR30346:SF0">
    <property type="entry name" value="HCA OPERON TRANSCRIPTIONAL ACTIVATOR HCAR"/>
    <property type="match status" value="1"/>
</dbReference>
<sequence>MNRLSLRALQYFLEAARNKSVTAAARQLHISPASVSVAISDLEAELDIQLFVRQPARGMKLTPAGEVIVAEARSLLARADEFQLRAGALGHSLEGELSVACFTNLGPVYFSNLLAQFCRLHPSVSVKIYVCDQQEILSGLVGGQYELAVTFDLDIPKHFEWLTLAVIPPQVVLPANHELANARKVSLKRLASEPLILMDLPHTRDYFMSLFHGLHISPNLRFSSTNFEMVRTLVGNGLGYSILNLVPHSPATYDGTRIRHLPIVENLRPLEVGCLSVGRVAQRRVAKAFIEYTLKYFTEADTTQVKRSLAPQKSGRKTRI</sequence>
<dbReference type="Proteomes" id="UP000035762">
    <property type="component" value="Unassembled WGS sequence"/>
</dbReference>
<reference evidence="7 8" key="1">
    <citation type="journal article" date="2014" name="Genome Announc.">
        <title>Genome Sequence of Afipia felis Strain 76713, Isolated in Hospital Water Using an Amoeba Co-Culture Procedure.</title>
        <authorList>
            <person name="Benamar S."/>
            <person name="La Scola B."/>
            <person name="Croce O."/>
        </authorList>
    </citation>
    <scope>NUCLEOTIDE SEQUENCE [LARGE SCALE GENOMIC DNA]</scope>
    <source>
        <strain evidence="7 8">76713</strain>
    </source>
</reference>
<evidence type="ECO:0000256" key="3">
    <source>
        <dbReference type="ARBA" id="ARBA00023015"/>
    </source>
</evidence>
<evidence type="ECO:0000256" key="1">
    <source>
        <dbReference type="ARBA" id="ARBA00003502"/>
    </source>
</evidence>
<keyword evidence="4" id="KW-0238">DNA-binding</keyword>
<dbReference type="EMBL" id="CCAZ020000001">
    <property type="protein sequence ID" value="CEG09153.1"/>
    <property type="molecule type" value="Genomic_DNA"/>
</dbReference>
<keyword evidence="3" id="KW-0805">Transcription regulation</keyword>
<dbReference type="RefSeq" id="WP_009340083.1">
    <property type="nucleotide sequence ID" value="NZ_CCAZ020000001.1"/>
</dbReference>
<dbReference type="PRINTS" id="PR00039">
    <property type="entry name" value="HTHLYSR"/>
</dbReference>
<proteinExistence type="inferred from homology"/>
<dbReference type="GO" id="GO:0003700">
    <property type="term" value="F:DNA-binding transcription factor activity"/>
    <property type="evidence" value="ECO:0007669"/>
    <property type="project" value="InterPro"/>
</dbReference>
<comment type="function">
    <text evidence="1">NodD regulates the expression of the nodABCFE genes which encode other nodulation proteins. NodD is also a negative regulator of its own expression. Binds flavonoids as inducers.</text>
</comment>
<name>A0A090N7V6_AFIFE</name>
<dbReference type="Gene3D" id="3.40.190.10">
    <property type="entry name" value="Periplasmic binding protein-like II"/>
    <property type="match status" value="2"/>
</dbReference>
<dbReference type="FunFam" id="1.10.10.10:FF:000001">
    <property type="entry name" value="LysR family transcriptional regulator"/>
    <property type="match status" value="1"/>
</dbReference>
<evidence type="ECO:0000256" key="4">
    <source>
        <dbReference type="ARBA" id="ARBA00023125"/>
    </source>
</evidence>
<dbReference type="GO" id="GO:0032993">
    <property type="term" value="C:protein-DNA complex"/>
    <property type="evidence" value="ECO:0007669"/>
    <property type="project" value="TreeGrafter"/>
</dbReference>
<evidence type="ECO:0000313" key="7">
    <source>
        <dbReference type="EMBL" id="CEG09153.1"/>
    </source>
</evidence>
<dbReference type="Pfam" id="PF00126">
    <property type="entry name" value="HTH_1"/>
    <property type="match status" value="1"/>
</dbReference>
<dbReference type="SUPFAM" id="SSF46785">
    <property type="entry name" value="Winged helix' DNA-binding domain"/>
    <property type="match status" value="1"/>
</dbReference>
<comment type="similarity">
    <text evidence="2">Belongs to the LysR transcriptional regulatory family.</text>
</comment>
<dbReference type="InterPro" id="IPR036388">
    <property type="entry name" value="WH-like_DNA-bd_sf"/>
</dbReference>
<keyword evidence="5" id="KW-0804">Transcription</keyword>
<dbReference type="STRING" id="1035.BN961_02574"/>
<dbReference type="GO" id="GO:0003677">
    <property type="term" value="F:DNA binding"/>
    <property type="evidence" value="ECO:0007669"/>
    <property type="project" value="UniProtKB-KW"/>
</dbReference>
<dbReference type="InterPro" id="IPR036390">
    <property type="entry name" value="WH_DNA-bd_sf"/>
</dbReference>